<sequence length="27" mass="2761">MTTTDSAPTKITSIAPAKITVTTAAIR</sequence>
<evidence type="ECO:0000313" key="1">
    <source>
        <dbReference type="EMBL" id="OMO61502.1"/>
    </source>
</evidence>
<evidence type="ECO:0000313" key="2">
    <source>
        <dbReference type="Proteomes" id="UP000188268"/>
    </source>
</evidence>
<accession>A0A1R3GTV1</accession>
<reference evidence="1 2" key="1">
    <citation type="submission" date="2013-09" db="EMBL/GenBank/DDBJ databases">
        <title>Corchorus capsularis genome sequencing.</title>
        <authorList>
            <person name="Alam M."/>
            <person name="Haque M.S."/>
            <person name="Islam M.S."/>
            <person name="Emdad E.M."/>
            <person name="Islam M.M."/>
            <person name="Ahmed B."/>
            <person name="Halim A."/>
            <person name="Hossen Q.M.M."/>
            <person name="Hossain M.Z."/>
            <person name="Ahmed R."/>
            <person name="Khan M.M."/>
            <person name="Islam R."/>
            <person name="Rashid M.M."/>
            <person name="Khan S.A."/>
            <person name="Rahman M.S."/>
            <person name="Alam M."/>
        </authorList>
    </citation>
    <scope>NUCLEOTIDE SEQUENCE [LARGE SCALE GENOMIC DNA]</scope>
    <source>
        <strain evidence="2">cv. CVL-1</strain>
        <tissue evidence="1">Whole seedling</tissue>
    </source>
</reference>
<dbReference type="EMBL" id="AWWV01013439">
    <property type="protein sequence ID" value="OMO61502.1"/>
    <property type="molecule type" value="Genomic_DNA"/>
</dbReference>
<comment type="caution">
    <text evidence="1">The sequence shown here is derived from an EMBL/GenBank/DDBJ whole genome shotgun (WGS) entry which is preliminary data.</text>
</comment>
<proteinExistence type="predicted"/>
<gene>
    <name evidence="1" type="ORF">CCACVL1_23466</name>
</gene>
<dbReference type="Gramene" id="OMO61502">
    <property type="protein sequence ID" value="OMO61502"/>
    <property type="gene ID" value="CCACVL1_23466"/>
</dbReference>
<keyword evidence="2" id="KW-1185">Reference proteome</keyword>
<dbReference type="Proteomes" id="UP000188268">
    <property type="component" value="Unassembled WGS sequence"/>
</dbReference>
<dbReference type="AlphaFoldDB" id="A0A1R3GTV1"/>
<organism evidence="1 2">
    <name type="scientific">Corchorus capsularis</name>
    <name type="common">Jute</name>
    <dbReference type="NCBI Taxonomy" id="210143"/>
    <lineage>
        <taxon>Eukaryota</taxon>
        <taxon>Viridiplantae</taxon>
        <taxon>Streptophyta</taxon>
        <taxon>Embryophyta</taxon>
        <taxon>Tracheophyta</taxon>
        <taxon>Spermatophyta</taxon>
        <taxon>Magnoliopsida</taxon>
        <taxon>eudicotyledons</taxon>
        <taxon>Gunneridae</taxon>
        <taxon>Pentapetalae</taxon>
        <taxon>rosids</taxon>
        <taxon>malvids</taxon>
        <taxon>Malvales</taxon>
        <taxon>Malvaceae</taxon>
        <taxon>Grewioideae</taxon>
        <taxon>Apeibeae</taxon>
        <taxon>Corchorus</taxon>
    </lineage>
</organism>
<name>A0A1R3GTV1_COCAP</name>
<protein>
    <submittedName>
        <fullName evidence="1">Uncharacterized protein</fullName>
    </submittedName>
</protein>